<dbReference type="PANTHER" id="PTHR21604:SF0">
    <property type="entry name" value="RETROELEMENT SILENCING FACTOR 1"/>
    <property type="match status" value="1"/>
</dbReference>
<dbReference type="InterPro" id="IPR027866">
    <property type="entry name" value="RESF1"/>
</dbReference>
<dbReference type="GeneID" id="103596159"/>
<gene>
    <name evidence="3" type="primary">KIAA1551</name>
</gene>
<accession>A0ABM0RBG5</accession>
<reference evidence="3" key="1">
    <citation type="submission" date="2025-08" db="UniProtKB">
        <authorList>
            <consortium name="RefSeq"/>
        </authorList>
    </citation>
    <scope>IDENTIFICATION</scope>
</reference>
<dbReference type="Pfam" id="PF15395">
    <property type="entry name" value="DUF4617"/>
    <property type="match status" value="1"/>
</dbReference>
<proteinExistence type="predicted"/>
<feature type="region of interest" description="Disordered" evidence="1">
    <location>
        <begin position="1236"/>
        <end position="1257"/>
    </location>
</feature>
<feature type="compositionally biased region" description="Polar residues" evidence="1">
    <location>
        <begin position="1513"/>
        <end position="1532"/>
    </location>
</feature>
<evidence type="ECO:0000313" key="3">
    <source>
        <dbReference type="RefSeq" id="XP_008577956.1"/>
    </source>
</evidence>
<feature type="region of interest" description="Disordered" evidence="1">
    <location>
        <begin position="1409"/>
        <end position="1448"/>
    </location>
</feature>
<feature type="compositionally biased region" description="Basic and acidic residues" evidence="1">
    <location>
        <begin position="1409"/>
        <end position="1421"/>
    </location>
</feature>
<keyword evidence="2" id="KW-1185">Reference proteome</keyword>
<name>A0ABM0RBG5_GALVR</name>
<feature type="region of interest" description="Disordered" evidence="1">
    <location>
        <begin position="615"/>
        <end position="659"/>
    </location>
</feature>
<dbReference type="PANTHER" id="PTHR21604">
    <property type="entry name" value="RETROELEMENT SILENCING FACTOR 1"/>
    <property type="match status" value="1"/>
</dbReference>
<feature type="region of interest" description="Disordered" evidence="1">
    <location>
        <begin position="1505"/>
        <end position="1543"/>
    </location>
</feature>
<dbReference type="Proteomes" id="UP000694923">
    <property type="component" value="Unplaced"/>
</dbReference>
<feature type="region of interest" description="Disordered" evidence="1">
    <location>
        <begin position="847"/>
        <end position="883"/>
    </location>
</feature>
<feature type="compositionally biased region" description="Polar residues" evidence="1">
    <location>
        <begin position="848"/>
        <end position="868"/>
    </location>
</feature>
<organism evidence="2 3">
    <name type="scientific">Galeopterus variegatus</name>
    <name type="common">Malayan flying lemur</name>
    <name type="synonym">Cynocephalus variegatus</name>
    <dbReference type="NCBI Taxonomy" id="482537"/>
    <lineage>
        <taxon>Eukaryota</taxon>
        <taxon>Metazoa</taxon>
        <taxon>Chordata</taxon>
        <taxon>Craniata</taxon>
        <taxon>Vertebrata</taxon>
        <taxon>Euteleostomi</taxon>
        <taxon>Mammalia</taxon>
        <taxon>Eutheria</taxon>
        <taxon>Euarchontoglires</taxon>
        <taxon>Dermoptera</taxon>
        <taxon>Cynocephalidae</taxon>
        <taxon>Galeopterus</taxon>
    </lineage>
</organism>
<protein>
    <submittedName>
        <fullName evidence="3">Uncharacterized protein KIAA1551 homolog</fullName>
    </submittedName>
</protein>
<evidence type="ECO:0000256" key="1">
    <source>
        <dbReference type="SAM" id="MobiDB-lite"/>
    </source>
</evidence>
<evidence type="ECO:0000313" key="2">
    <source>
        <dbReference type="Proteomes" id="UP000694923"/>
    </source>
</evidence>
<sequence>MNWNAKPESTTLPPQYPTSQSSFLHLSLMNQLTTTSQNSFSYPGSNQEACMYPGNSNPVSQPLQNIKNYKTPPQIPVSDMHNGTFVASQTSVERITYANVKGPKQLNHNLQMSSGVTQSMRLNPPMRNSMLSHTETTVSHQTDFGTNISNTHELQSQLVTSDTYSMQVQMIPSNSLRVPVTYQGNQGLNQSLSEQQVDWAQHYTSNGLTHPNYRPLPKPYCYTQQSFLQDATIQKQNLMPSTSSQVKNSQLPNSALSLQPKQFAAVPSHQYATQTDKRLPPPLPPLPPPPPYDCRYRRHPLQSTQHVTKHLSMEVPQSQEMHSSEIRKDFCRGFQQQWQNPNENVSTIGNFCNLKVNTSFNQPLNEPVRSSVDGVQALAQNNLEKRMDFCSPTSNQELDTGVTKEKLVRDFKTLIEMKKKFSELARKIKINKKLLMAAGCSKIMNTSYSEPAQNSDLSLKQTAKIVSGPQVPPVTPEGQPPTVMKSAEETNKTHTMLNSSIQEINCRKFNQVNPVLLNSVCSEKLPVRDQFNDLKVLTSLKTSVVQDTQATLDKTQLSSENFVHVEQNLPAICETISIPQSASIEECVSKFLNKSLLRSLLTQTDKTHKKLLKDASQTIQDSKPNSCEMNPNTQITGNQLKSKNVETPRSSNANTKISDNSCLEHKSSTKEMSAKSDSLCSMELLATCLSLWKKQPSETTEEKQCNESRTNGMAVGISKPVEVYVKSPCSVVGNSQNKMVSPSQKPTLSMVVQNCESSGVNITKGTELQVAVVSPLVLSDVKTLSVKGVTPEALRETVYPIIKEGSVCSLQNQLAEDTTATLKVDDNGSVASTTTSKVFPLIQKEKQNASANGNSEGTSLSSKGQHNVSEPDKYFPVSDQATSQSRDSIIMSDGMLQIDNICSLVEGDTSYNSQIAKIFNSLPLKKVEPQIICPPNQQVISSRQQTEQLDNVTENKDFGLEKDKFVQCTDVSHKIMDESKTQQPPESSSFKCIETNRGILKESNLEHTTEKESTANDTCCSSAAIQQDIYPQETDVCDNYTAQDPTSNEIQNDKTSVFYLHDQLSELLKEFPYGIEAVNMREDAVGQQMAAQISADETGDKSGCDSKESTDQIQITILSSEQMKELFPEQDNQSCDVDKLAGPQKENSVTELENQCDPQAPPEGEGCNSVVLDSDKDDVVYCCALGWLTKVYESVPQCQCNSIKKSTLEEEKGKDQCYPLETNSCTQRERASDRGVPIVECDSLPNNPKTPPTLPDGKNHFHEIQDNNIKDTPKTKDNSSLRMEQELTDQVSSKCDKKVDSLQGHKGKKLKFHEVTFHPSNKTAAFYKQAPQESLQKRHIAQNSRPLKAKTVFLTNKDSYKKNGSLVQSVSPEKKLKFKADGSKQKHLEKRKLDQGSILDMEIKKKKYEKQEQNKNADGTHKFCNSLSNPSERTRVREKTLSNTKSLDLKESSSKFNRTLTVKEYLQRQKHKEAMGNKEFKKILVKKVPCDSEYKRSSKLSVQLGNCGKSNERQSSGIQTSKESLNSFTSHGKNFKIHRSEESRTYISRNIQGKVGGRQPDKMCIDKSKLGKKLTSMNNEVEFNQVPSQAKDQKKSYLNRVAFKCTERESICLTKLENSPRRLNEDKEKRQERKSKNILPVKDTTEEQSMLEFKLCPDALLKNTNSAEELKDLKPHPRKERAPVQVSGIKSTKEDWLKWTKAKKRMREASQEIDNNGSSRLCKRSFSADGFETLQNQVKDSKAMFQTYKQMYLEKRSRSLGSSPVM</sequence>
<dbReference type="RefSeq" id="XP_008577956.1">
    <property type="nucleotide sequence ID" value="XM_008579734.1"/>
</dbReference>